<proteinExistence type="predicted"/>
<name>A0A978UJN2_ZIZJJ</name>
<dbReference type="Proteomes" id="UP000813462">
    <property type="component" value="Unassembled WGS sequence"/>
</dbReference>
<dbReference type="AlphaFoldDB" id="A0A978UJN2"/>
<dbReference type="EMBL" id="JAEACU010000011">
    <property type="protein sequence ID" value="KAH7515013.1"/>
    <property type="molecule type" value="Genomic_DNA"/>
</dbReference>
<evidence type="ECO:0000313" key="2">
    <source>
        <dbReference type="Proteomes" id="UP000813462"/>
    </source>
</evidence>
<protein>
    <submittedName>
        <fullName evidence="1">Uncharacterized protein</fullName>
    </submittedName>
</protein>
<evidence type="ECO:0000313" key="1">
    <source>
        <dbReference type="EMBL" id="KAH7515013.1"/>
    </source>
</evidence>
<accession>A0A978UJN2</accession>
<gene>
    <name evidence="1" type="ORF">FEM48_Zijuj11G0151200</name>
</gene>
<comment type="caution">
    <text evidence="1">The sequence shown here is derived from an EMBL/GenBank/DDBJ whole genome shotgun (WGS) entry which is preliminary data.</text>
</comment>
<reference evidence="1" key="1">
    <citation type="journal article" date="2021" name="Front. Plant Sci.">
        <title>Chromosome-Scale Genome Assembly for Chinese Sour Jujube and Insights Into Its Genome Evolution and Domestication Signature.</title>
        <authorList>
            <person name="Shen L.-Y."/>
            <person name="Luo H."/>
            <person name="Wang X.-L."/>
            <person name="Wang X.-M."/>
            <person name="Qiu X.-J."/>
            <person name="Liu H."/>
            <person name="Zhou S.-S."/>
            <person name="Jia K.-H."/>
            <person name="Nie S."/>
            <person name="Bao Y.-T."/>
            <person name="Zhang R.-G."/>
            <person name="Yun Q.-Z."/>
            <person name="Chai Y.-H."/>
            <person name="Lu J.-Y."/>
            <person name="Li Y."/>
            <person name="Zhao S.-W."/>
            <person name="Mao J.-F."/>
            <person name="Jia S.-G."/>
            <person name="Mao Y.-M."/>
        </authorList>
    </citation>
    <scope>NUCLEOTIDE SEQUENCE</scope>
    <source>
        <strain evidence="1">AT0</strain>
        <tissue evidence="1">Leaf</tissue>
    </source>
</reference>
<sequence>MVNGVHFFTSRSLDMLDPLQLSYLMIYIEIREGYSIHDDMSRKLRKFDLHYSSAELNGCYSTVITGYSDVIDSNNRIFPIFERIMILKNALI</sequence>
<organism evidence="1 2">
    <name type="scientific">Ziziphus jujuba var. spinosa</name>
    <dbReference type="NCBI Taxonomy" id="714518"/>
    <lineage>
        <taxon>Eukaryota</taxon>
        <taxon>Viridiplantae</taxon>
        <taxon>Streptophyta</taxon>
        <taxon>Embryophyta</taxon>
        <taxon>Tracheophyta</taxon>
        <taxon>Spermatophyta</taxon>
        <taxon>Magnoliopsida</taxon>
        <taxon>eudicotyledons</taxon>
        <taxon>Gunneridae</taxon>
        <taxon>Pentapetalae</taxon>
        <taxon>rosids</taxon>
        <taxon>fabids</taxon>
        <taxon>Rosales</taxon>
        <taxon>Rhamnaceae</taxon>
        <taxon>Paliureae</taxon>
        <taxon>Ziziphus</taxon>
    </lineage>
</organism>